<evidence type="ECO:0000313" key="2">
    <source>
        <dbReference type="EMBL" id="PNX72268.1"/>
    </source>
</evidence>
<name>A0A2K3L166_TRIPR</name>
<dbReference type="Proteomes" id="UP000236291">
    <property type="component" value="Unassembled WGS sequence"/>
</dbReference>
<protein>
    <submittedName>
        <fullName evidence="2">Uncharacterized protein</fullName>
    </submittedName>
</protein>
<feature type="compositionally biased region" description="Basic and acidic residues" evidence="1">
    <location>
        <begin position="26"/>
        <end position="35"/>
    </location>
</feature>
<dbReference type="EMBL" id="ASHM01024425">
    <property type="protein sequence ID" value="PNX72268.1"/>
    <property type="molecule type" value="Genomic_DNA"/>
</dbReference>
<evidence type="ECO:0000256" key="1">
    <source>
        <dbReference type="SAM" id="MobiDB-lite"/>
    </source>
</evidence>
<sequence length="41" mass="4446">GGTAPQNSERSWKSGTRGALRTSVLSKDKGKAQLREEEEAE</sequence>
<proteinExistence type="predicted"/>
<feature type="non-terminal residue" evidence="2">
    <location>
        <position position="1"/>
    </location>
</feature>
<gene>
    <name evidence="2" type="ORF">L195_g028158</name>
</gene>
<reference evidence="2 3" key="2">
    <citation type="journal article" date="2017" name="Front. Plant Sci.">
        <title>Gene Classification and Mining of Molecular Markers Useful in Red Clover (Trifolium pratense) Breeding.</title>
        <authorList>
            <person name="Istvanek J."/>
            <person name="Dluhosova J."/>
            <person name="Dluhos P."/>
            <person name="Patkova L."/>
            <person name="Nedelnik J."/>
            <person name="Repkova J."/>
        </authorList>
    </citation>
    <scope>NUCLEOTIDE SEQUENCE [LARGE SCALE GENOMIC DNA]</scope>
    <source>
        <strain evidence="3">cv. Tatra</strain>
        <tissue evidence="2">Young leaves</tissue>
    </source>
</reference>
<dbReference type="AlphaFoldDB" id="A0A2K3L166"/>
<organism evidence="2 3">
    <name type="scientific">Trifolium pratense</name>
    <name type="common">Red clover</name>
    <dbReference type="NCBI Taxonomy" id="57577"/>
    <lineage>
        <taxon>Eukaryota</taxon>
        <taxon>Viridiplantae</taxon>
        <taxon>Streptophyta</taxon>
        <taxon>Embryophyta</taxon>
        <taxon>Tracheophyta</taxon>
        <taxon>Spermatophyta</taxon>
        <taxon>Magnoliopsida</taxon>
        <taxon>eudicotyledons</taxon>
        <taxon>Gunneridae</taxon>
        <taxon>Pentapetalae</taxon>
        <taxon>rosids</taxon>
        <taxon>fabids</taxon>
        <taxon>Fabales</taxon>
        <taxon>Fabaceae</taxon>
        <taxon>Papilionoideae</taxon>
        <taxon>50 kb inversion clade</taxon>
        <taxon>NPAAA clade</taxon>
        <taxon>Hologalegina</taxon>
        <taxon>IRL clade</taxon>
        <taxon>Trifolieae</taxon>
        <taxon>Trifolium</taxon>
    </lineage>
</organism>
<accession>A0A2K3L166</accession>
<reference evidence="2 3" key="1">
    <citation type="journal article" date="2014" name="Am. J. Bot.">
        <title>Genome assembly and annotation for red clover (Trifolium pratense; Fabaceae).</title>
        <authorList>
            <person name="Istvanek J."/>
            <person name="Jaros M."/>
            <person name="Krenek A."/>
            <person name="Repkova J."/>
        </authorList>
    </citation>
    <scope>NUCLEOTIDE SEQUENCE [LARGE SCALE GENOMIC DNA]</scope>
    <source>
        <strain evidence="3">cv. Tatra</strain>
        <tissue evidence="2">Young leaves</tissue>
    </source>
</reference>
<comment type="caution">
    <text evidence="2">The sequence shown here is derived from an EMBL/GenBank/DDBJ whole genome shotgun (WGS) entry which is preliminary data.</text>
</comment>
<feature type="region of interest" description="Disordered" evidence="1">
    <location>
        <begin position="1"/>
        <end position="41"/>
    </location>
</feature>
<evidence type="ECO:0000313" key="3">
    <source>
        <dbReference type="Proteomes" id="UP000236291"/>
    </source>
</evidence>